<dbReference type="Proteomes" id="UP000219369">
    <property type="component" value="Unassembled WGS sequence"/>
</dbReference>
<proteinExistence type="predicted"/>
<gene>
    <name evidence="1" type="ORF">FRV6_06937</name>
</gene>
<dbReference type="EMBL" id="FMJY01000004">
    <property type="protein sequence ID" value="SCO82724.1"/>
    <property type="molecule type" value="Genomic_DNA"/>
</dbReference>
<reference evidence="2" key="1">
    <citation type="submission" date="2016-09" db="EMBL/GenBank/DDBJ databases">
        <authorList>
            <person name="Guldener U."/>
        </authorList>
    </citation>
    <scope>NUCLEOTIDE SEQUENCE [LARGE SCALE GENOMIC DNA]</scope>
    <source>
        <strain evidence="2">V64-1</strain>
    </source>
</reference>
<evidence type="ECO:0000313" key="1">
    <source>
        <dbReference type="EMBL" id="SCO82724.1"/>
    </source>
</evidence>
<dbReference type="OrthoDB" id="5418036at2759"/>
<accession>A0A2H3TDJ5</accession>
<dbReference type="AlphaFoldDB" id="A0A2H3TDJ5"/>
<evidence type="ECO:0000313" key="2">
    <source>
        <dbReference type="Proteomes" id="UP000219369"/>
    </source>
</evidence>
<name>A0A2H3TDJ5_FUSOX</name>
<protein>
    <submittedName>
        <fullName evidence="1">Uncharacterized protein</fullName>
    </submittedName>
</protein>
<organism evidence="1 2">
    <name type="scientific">Fusarium oxysporum</name>
    <name type="common">Fusarium vascular wilt</name>
    <dbReference type="NCBI Taxonomy" id="5507"/>
    <lineage>
        <taxon>Eukaryota</taxon>
        <taxon>Fungi</taxon>
        <taxon>Dikarya</taxon>
        <taxon>Ascomycota</taxon>
        <taxon>Pezizomycotina</taxon>
        <taxon>Sordariomycetes</taxon>
        <taxon>Hypocreomycetidae</taxon>
        <taxon>Hypocreales</taxon>
        <taxon>Nectriaceae</taxon>
        <taxon>Fusarium</taxon>
        <taxon>Fusarium oxysporum species complex</taxon>
    </lineage>
</organism>
<sequence>MTIPAPGSPSISVSLAIGPPKFARRTEPPPSLSVMGILHAPEPRRKNLICIGPPLQLERTKRPKRAGFSSELGGHDDKYYCTLEPEIPVTFAYRLMRAYAVEVERCFTLGHTYRLEVRDNESIRWWRYGRKEDVLVPPDQFEPPEGGEEPSGPPIKLFPVETIEFEVID</sequence>